<evidence type="ECO:0000256" key="1">
    <source>
        <dbReference type="SAM" id="SignalP"/>
    </source>
</evidence>
<proteinExistence type="predicted"/>
<name>A0AAE3HNX4_9GAMM</name>
<reference evidence="2" key="1">
    <citation type="submission" date="2022-08" db="EMBL/GenBank/DDBJ databases">
        <title>Genomic Encyclopedia of Type Strains, Phase III (KMG-III): the genomes of soil and plant-associated and newly described type strains.</title>
        <authorList>
            <person name="Whitman W."/>
        </authorList>
    </citation>
    <scope>NUCLEOTIDE SEQUENCE</scope>
    <source>
        <strain evidence="2">HMT 1</strain>
    </source>
</reference>
<comment type="caution">
    <text evidence="2">The sequence shown here is derived from an EMBL/GenBank/DDBJ whole genome shotgun (WGS) entry which is preliminary data.</text>
</comment>
<dbReference type="Proteomes" id="UP001204445">
    <property type="component" value="Unassembled WGS sequence"/>
</dbReference>
<keyword evidence="3" id="KW-1185">Reference proteome</keyword>
<feature type="chain" id="PRO_5041985651" description="DUF4412 domain-containing protein" evidence="1">
    <location>
        <begin position="31"/>
        <end position="234"/>
    </location>
</feature>
<gene>
    <name evidence="2" type="ORF">J2T55_002126</name>
</gene>
<sequence>MMLSGPLLMLSRKSLVALVVLMGAASSVSAAGTAVVAGQGEQGSGRMEIAWAGEHMRMDFPAQPGTHIVVRDGQSFAVTHESGRSVVMDMATMGQMAPLFGARLGLPMNRAVSVDGIRPLGESETVAGVRGARYRIDWTDAEGRPRSDTVVLTDDPRVVELTQALRRHVESMQIAVARPISVALRERGQGVLRFADRFEVVSISERVPPAEAFALPAEPMSLFQVMQDLGGWFE</sequence>
<feature type="signal peptide" evidence="1">
    <location>
        <begin position="1"/>
        <end position="30"/>
    </location>
</feature>
<dbReference type="RefSeq" id="WP_259056343.1">
    <property type="nucleotide sequence ID" value="NZ_JANUCT010000015.1"/>
</dbReference>
<evidence type="ECO:0008006" key="4">
    <source>
        <dbReference type="Google" id="ProtNLM"/>
    </source>
</evidence>
<evidence type="ECO:0000313" key="3">
    <source>
        <dbReference type="Proteomes" id="UP001204445"/>
    </source>
</evidence>
<evidence type="ECO:0000313" key="2">
    <source>
        <dbReference type="EMBL" id="MCS3904093.1"/>
    </source>
</evidence>
<keyword evidence="1" id="KW-0732">Signal</keyword>
<organism evidence="2 3">
    <name type="scientific">Methylohalomonas lacus</name>
    <dbReference type="NCBI Taxonomy" id="398773"/>
    <lineage>
        <taxon>Bacteria</taxon>
        <taxon>Pseudomonadati</taxon>
        <taxon>Pseudomonadota</taxon>
        <taxon>Gammaproteobacteria</taxon>
        <taxon>Methylohalomonadales</taxon>
        <taxon>Methylohalomonadaceae</taxon>
        <taxon>Methylohalomonas</taxon>
    </lineage>
</organism>
<dbReference type="AlphaFoldDB" id="A0AAE3HNX4"/>
<accession>A0AAE3HNX4</accession>
<protein>
    <recommendedName>
        <fullName evidence="4">DUF4412 domain-containing protein</fullName>
    </recommendedName>
</protein>
<dbReference type="EMBL" id="JANUCT010000015">
    <property type="protein sequence ID" value="MCS3904093.1"/>
    <property type="molecule type" value="Genomic_DNA"/>
</dbReference>